<keyword evidence="4" id="KW-1185">Reference proteome</keyword>
<evidence type="ECO:0000313" key="3">
    <source>
        <dbReference type="EMBL" id="KAL3285357.1"/>
    </source>
</evidence>
<proteinExistence type="predicted"/>
<gene>
    <name evidence="3" type="ORF">HHI36_019465</name>
</gene>
<comment type="caution">
    <text evidence="3">The sequence shown here is derived from an EMBL/GenBank/DDBJ whole genome shotgun (WGS) entry which is preliminary data.</text>
</comment>
<reference evidence="3 4" key="1">
    <citation type="journal article" date="2021" name="BMC Biol.">
        <title>Horizontally acquired antibacterial genes associated with adaptive radiation of ladybird beetles.</title>
        <authorList>
            <person name="Li H.S."/>
            <person name="Tang X.F."/>
            <person name="Huang Y.H."/>
            <person name="Xu Z.Y."/>
            <person name="Chen M.L."/>
            <person name="Du X.Y."/>
            <person name="Qiu B.Y."/>
            <person name="Chen P.T."/>
            <person name="Zhang W."/>
            <person name="Slipinski A."/>
            <person name="Escalona H.E."/>
            <person name="Waterhouse R.M."/>
            <person name="Zwick A."/>
            <person name="Pang H."/>
        </authorList>
    </citation>
    <scope>NUCLEOTIDE SEQUENCE [LARGE SCALE GENOMIC DNA]</scope>
    <source>
        <strain evidence="3">SYSU2018</strain>
    </source>
</reference>
<organism evidence="3 4">
    <name type="scientific">Cryptolaemus montrouzieri</name>
    <dbReference type="NCBI Taxonomy" id="559131"/>
    <lineage>
        <taxon>Eukaryota</taxon>
        <taxon>Metazoa</taxon>
        <taxon>Ecdysozoa</taxon>
        <taxon>Arthropoda</taxon>
        <taxon>Hexapoda</taxon>
        <taxon>Insecta</taxon>
        <taxon>Pterygota</taxon>
        <taxon>Neoptera</taxon>
        <taxon>Endopterygota</taxon>
        <taxon>Coleoptera</taxon>
        <taxon>Polyphaga</taxon>
        <taxon>Cucujiformia</taxon>
        <taxon>Coccinelloidea</taxon>
        <taxon>Coccinellidae</taxon>
        <taxon>Scymninae</taxon>
        <taxon>Scymnini</taxon>
        <taxon>Cryptolaemus</taxon>
    </lineage>
</organism>
<dbReference type="Proteomes" id="UP001516400">
    <property type="component" value="Unassembled WGS sequence"/>
</dbReference>
<dbReference type="SUPFAM" id="SSF81324">
    <property type="entry name" value="Voltage-gated potassium channels"/>
    <property type="match status" value="1"/>
</dbReference>
<dbReference type="AlphaFoldDB" id="A0ABD2P3R2"/>
<feature type="transmembrane region" description="Helical" evidence="2">
    <location>
        <begin position="182"/>
        <end position="203"/>
    </location>
</feature>
<keyword evidence="2" id="KW-0812">Transmembrane</keyword>
<name>A0ABD2P3R2_9CUCU</name>
<keyword evidence="2" id="KW-1133">Transmembrane helix</keyword>
<keyword evidence="2" id="KW-0472">Membrane</keyword>
<evidence type="ECO:0000313" key="4">
    <source>
        <dbReference type="Proteomes" id="UP001516400"/>
    </source>
</evidence>
<dbReference type="InterPro" id="IPR050866">
    <property type="entry name" value="CNG_cation_channel"/>
</dbReference>
<sequence>MWSYVMAATRGDTRRLCCPESVFTVQQSSYDPNPGPVCRGILHCKPNSESLNFNKNQLQHPFLLRKRDGTPSRNTSEDTLAEVAVENSVKAPFGEQTEDSPSSSQSRLFSAVRGRLRRAAASLQAAVRFRRFSRKDSHPPDWFVDKSHQEENAEKDANCHEPATCWGHKIIVDPSSPYHYKWLMVVSLAVLYNVIFVLGRAVFWELNNSVPVLWWTLDYACDAIYILDIFVHAHEANDSQEFDDSTENIYSSTSLGGGLCGQKRK</sequence>
<dbReference type="PANTHER" id="PTHR45638:SF11">
    <property type="entry name" value="CYCLIC NUCLEOTIDE-GATED CATION CHANNEL SUBUNIT A"/>
    <property type="match status" value="1"/>
</dbReference>
<protein>
    <submittedName>
        <fullName evidence="3">Uncharacterized protein</fullName>
    </submittedName>
</protein>
<feature type="region of interest" description="Disordered" evidence="1">
    <location>
        <begin position="86"/>
        <end position="105"/>
    </location>
</feature>
<evidence type="ECO:0000256" key="2">
    <source>
        <dbReference type="SAM" id="Phobius"/>
    </source>
</evidence>
<accession>A0ABD2P3R2</accession>
<dbReference type="EMBL" id="JABFTP020000165">
    <property type="protein sequence ID" value="KAL3285357.1"/>
    <property type="molecule type" value="Genomic_DNA"/>
</dbReference>
<evidence type="ECO:0000256" key="1">
    <source>
        <dbReference type="SAM" id="MobiDB-lite"/>
    </source>
</evidence>
<dbReference type="PANTHER" id="PTHR45638">
    <property type="entry name" value="CYCLIC NUCLEOTIDE-GATED CATION CHANNEL SUBUNIT A"/>
    <property type="match status" value="1"/>
</dbReference>